<dbReference type="PANTHER" id="PTHR30173">
    <property type="entry name" value="SIGMA 19 FACTOR"/>
    <property type="match status" value="1"/>
</dbReference>
<feature type="domain" description="RNA polymerase sigma factor 70 region 4 type 2" evidence="8">
    <location>
        <begin position="110"/>
        <end position="160"/>
    </location>
</feature>
<keyword evidence="6" id="KW-0804">Transcription</keyword>
<evidence type="ECO:0000313" key="11">
    <source>
        <dbReference type="Proteomes" id="UP001299046"/>
    </source>
</evidence>
<feature type="domain" description="RNA polymerase sigma-70 region 2" evidence="7">
    <location>
        <begin position="11"/>
        <end position="74"/>
    </location>
</feature>
<keyword evidence="3" id="KW-0805">Transcription regulation</keyword>
<dbReference type="InterPro" id="IPR013324">
    <property type="entry name" value="RNA_pol_sigma_r3/r4-like"/>
</dbReference>
<dbReference type="InterPro" id="IPR014284">
    <property type="entry name" value="RNA_pol_sigma-70_dom"/>
</dbReference>
<comment type="caution">
    <text evidence="10">The sequence shown here is derived from an EMBL/GenBank/DDBJ whole genome shotgun (WGS) entry which is preliminary data.</text>
</comment>
<evidence type="ECO:0000256" key="3">
    <source>
        <dbReference type="ARBA" id="ARBA00023015"/>
    </source>
</evidence>
<protein>
    <submittedName>
        <fullName evidence="10">Sigma-70 family RNA polymerase sigma factor</fullName>
    </submittedName>
</protein>
<dbReference type="Gene3D" id="3.10.450.50">
    <property type="match status" value="1"/>
</dbReference>
<dbReference type="Pfam" id="PF04542">
    <property type="entry name" value="Sigma70_r2"/>
    <property type="match status" value="1"/>
</dbReference>
<evidence type="ECO:0000256" key="4">
    <source>
        <dbReference type="ARBA" id="ARBA00023082"/>
    </source>
</evidence>
<evidence type="ECO:0000259" key="9">
    <source>
        <dbReference type="Pfam" id="PF12680"/>
    </source>
</evidence>
<dbReference type="Gene3D" id="1.10.1740.10">
    <property type="match status" value="1"/>
</dbReference>
<dbReference type="InterPro" id="IPR013249">
    <property type="entry name" value="RNA_pol_sigma70_r4_t2"/>
</dbReference>
<comment type="subunit">
    <text evidence="2">Interacts transiently with the RNA polymerase catalytic core formed by RpoA, RpoB, RpoC and RpoZ (2 alpha, 1 beta, 1 beta' and 1 omega subunit) to form the RNA polymerase holoenzyme that can initiate transcription.</text>
</comment>
<dbReference type="InterPro" id="IPR013325">
    <property type="entry name" value="RNA_pol_sigma_r2"/>
</dbReference>
<evidence type="ECO:0000256" key="6">
    <source>
        <dbReference type="ARBA" id="ARBA00023163"/>
    </source>
</evidence>
<evidence type="ECO:0000256" key="2">
    <source>
        <dbReference type="ARBA" id="ARBA00011344"/>
    </source>
</evidence>
<sequence>MTTESQLARDFERQRRRLLAVAHRVLGSRTDAEDAVQEAWLRLSRQDTDAIDNLPGWLTTVISRICIDTLRSRAARPEVSIGTELPELVVTEDDDTPEHTAVLSDSVGLALLVVLGALRPDERLAFVLHDMFAVPFAEIGPIVGRSADAAKMLASRARRKVQEVPAPSGDRHARREVVDAFLAAAQGGDFGALLRVLDPDVTWRQQTARGVTVTTGSDAVVEVVRRGRGARFTARRVLVNGEPGILGWGPSGRPLNLMACTVRDGRLVGIVSIADPVRLAGIDLPAPPDVAGR</sequence>
<dbReference type="Pfam" id="PF12680">
    <property type="entry name" value="SnoaL_2"/>
    <property type="match status" value="1"/>
</dbReference>
<evidence type="ECO:0000313" key="10">
    <source>
        <dbReference type="EMBL" id="MEB3051188.1"/>
    </source>
</evidence>
<dbReference type="InterPro" id="IPR032710">
    <property type="entry name" value="NTF2-like_dom_sf"/>
</dbReference>
<proteinExistence type="inferred from homology"/>
<keyword evidence="11" id="KW-1185">Reference proteome</keyword>
<reference evidence="10 11" key="1">
    <citation type="submission" date="2023-12" db="EMBL/GenBank/DDBJ databases">
        <title>Description of new species of Mycobacterium terrae complex isolated from sewage at the Sao Paulo Zoological Park Foundation in Brazil.</title>
        <authorList>
            <person name="Romagnoli C.L."/>
            <person name="Conceicao E.C."/>
            <person name="Machado E."/>
            <person name="Barreto L.B.P.F."/>
            <person name="Sharma A."/>
            <person name="Silva N.M."/>
            <person name="Marques L.E."/>
            <person name="Juliana M.A."/>
            <person name="Lourenco M.C.S."/>
            <person name="Digiampietri L.A."/>
            <person name="Suffys P.N."/>
            <person name="Viana-Niero C."/>
        </authorList>
    </citation>
    <scope>NUCLEOTIDE SEQUENCE [LARGE SCALE GENOMIC DNA]</scope>
    <source>
        <strain evidence="10 11">MYC123</strain>
    </source>
</reference>
<dbReference type="InterPro" id="IPR007627">
    <property type="entry name" value="RNA_pol_sigma70_r2"/>
</dbReference>
<evidence type="ECO:0000259" key="7">
    <source>
        <dbReference type="Pfam" id="PF04542"/>
    </source>
</evidence>
<dbReference type="Proteomes" id="UP001299046">
    <property type="component" value="Unassembled WGS sequence"/>
</dbReference>
<accession>A0ABU5YR38</accession>
<evidence type="ECO:0000256" key="1">
    <source>
        <dbReference type="ARBA" id="ARBA00010641"/>
    </source>
</evidence>
<evidence type="ECO:0000256" key="5">
    <source>
        <dbReference type="ARBA" id="ARBA00023125"/>
    </source>
</evidence>
<evidence type="ECO:0000259" key="8">
    <source>
        <dbReference type="Pfam" id="PF08281"/>
    </source>
</evidence>
<keyword evidence="4" id="KW-0731">Sigma factor</keyword>
<dbReference type="InterPro" id="IPR036388">
    <property type="entry name" value="WH-like_DNA-bd_sf"/>
</dbReference>
<dbReference type="SUPFAM" id="SSF88659">
    <property type="entry name" value="Sigma3 and sigma4 domains of RNA polymerase sigma factors"/>
    <property type="match status" value="1"/>
</dbReference>
<dbReference type="SUPFAM" id="SSF88946">
    <property type="entry name" value="Sigma2 domain of RNA polymerase sigma factors"/>
    <property type="match status" value="1"/>
</dbReference>
<dbReference type="PANTHER" id="PTHR30173:SF43">
    <property type="entry name" value="ECF RNA POLYMERASE SIGMA FACTOR SIGI-RELATED"/>
    <property type="match status" value="1"/>
</dbReference>
<dbReference type="SUPFAM" id="SSF54427">
    <property type="entry name" value="NTF2-like"/>
    <property type="match status" value="1"/>
</dbReference>
<dbReference type="NCBIfam" id="TIGR02937">
    <property type="entry name" value="sigma70-ECF"/>
    <property type="match status" value="1"/>
</dbReference>
<keyword evidence="5" id="KW-0238">DNA-binding</keyword>
<dbReference type="RefSeq" id="WP_224865306.1">
    <property type="nucleotide sequence ID" value="NZ_JAYJJS010000002.1"/>
</dbReference>
<dbReference type="InterPro" id="IPR052704">
    <property type="entry name" value="ECF_Sigma-70_Domain"/>
</dbReference>
<dbReference type="EMBL" id="JAYJJT010000018">
    <property type="protein sequence ID" value="MEB3051188.1"/>
    <property type="molecule type" value="Genomic_DNA"/>
</dbReference>
<name>A0ABU5YR38_9MYCO</name>
<feature type="domain" description="SnoaL-like" evidence="9">
    <location>
        <begin position="178"/>
        <end position="261"/>
    </location>
</feature>
<comment type="similarity">
    <text evidence="1">Belongs to the sigma-70 factor family. ECF subfamily.</text>
</comment>
<gene>
    <name evidence="10" type="ORF">KV112_15805</name>
</gene>
<dbReference type="Pfam" id="PF08281">
    <property type="entry name" value="Sigma70_r4_2"/>
    <property type="match status" value="1"/>
</dbReference>
<dbReference type="Gene3D" id="1.10.10.10">
    <property type="entry name" value="Winged helix-like DNA-binding domain superfamily/Winged helix DNA-binding domain"/>
    <property type="match status" value="1"/>
</dbReference>
<organism evidence="10 11">
    <name type="scientific">[Mycobacterium] zoologicum</name>
    <dbReference type="NCBI Taxonomy" id="2872311"/>
    <lineage>
        <taxon>Bacteria</taxon>
        <taxon>Bacillati</taxon>
        <taxon>Actinomycetota</taxon>
        <taxon>Actinomycetes</taxon>
        <taxon>Mycobacteriales</taxon>
        <taxon>Mycobacteriaceae</taxon>
        <taxon>Mycolicibacter</taxon>
    </lineage>
</organism>
<dbReference type="InterPro" id="IPR037401">
    <property type="entry name" value="SnoaL-like"/>
</dbReference>